<dbReference type="AlphaFoldDB" id="X0ANT4"/>
<proteinExistence type="predicted"/>
<sequence length="100" mass="10750">MNRLNTIATPEVASGLLLASVFRYLPCNSARFCPLAGAFGVPQVSPLPARRKVVLHKGCSTPVPSALRGVRPVRQWSAYKSSIVNSLLDGILLLAFCLTQ</sequence>
<reference evidence="1" key="2">
    <citation type="submission" date="2012-05" db="EMBL/GenBank/DDBJ databases">
        <title>Annotation of the Genome Sequence of Fusarium oxysporum f. sp. melonis 26406.</title>
        <authorList>
            <consortium name="The Broad Institute Genomics Platform"/>
            <person name="Ma L.-J."/>
            <person name="Corby-Kistler H."/>
            <person name="Broz K."/>
            <person name="Gale L.R."/>
            <person name="Jonkers W."/>
            <person name="O'Donnell K."/>
            <person name="Ploetz R."/>
            <person name="Steinberg C."/>
            <person name="Schwartz D.C."/>
            <person name="VanEtten H."/>
            <person name="Zhou S."/>
            <person name="Young S.K."/>
            <person name="Zeng Q."/>
            <person name="Gargeya S."/>
            <person name="Fitzgerald M."/>
            <person name="Abouelleil A."/>
            <person name="Alvarado L."/>
            <person name="Chapman S.B."/>
            <person name="Gainer-Dewar J."/>
            <person name="Goldberg J."/>
            <person name="Griggs A."/>
            <person name="Gujja S."/>
            <person name="Hansen M."/>
            <person name="Howarth C."/>
            <person name="Imamovic A."/>
            <person name="Ireland A."/>
            <person name="Larimer J."/>
            <person name="McCowan C."/>
            <person name="Murphy C."/>
            <person name="Pearson M."/>
            <person name="Poon T.W."/>
            <person name="Priest M."/>
            <person name="Roberts A."/>
            <person name="Saif S."/>
            <person name="Shea T."/>
            <person name="Sykes S."/>
            <person name="Wortman J."/>
            <person name="Nusbaum C."/>
            <person name="Birren B."/>
        </authorList>
    </citation>
    <scope>NUCLEOTIDE SEQUENCE</scope>
    <source>
        <strain evidence="1">26406</strain>
    </source>
</reference>
<protein>
    <submittedName>
        <fullName evidence="1">Uncharacterized protein</fullName>
    </submittedName>
</protein>
<evidence type="ECO:0000313" key="1">
    <source>
        <dbReference type="EMBL" id="EXK45390.1"/>
    </source>
</evidence>
<organism evidence="1">
    <name type="scientific">Fusarium oxysporum f. sp. melonis 26406</name>
    <dbReference type="NCBI Taxonomy" id="1089452"/>
    <lineage>
        <taxon>Eukaryota</taxon>
        <taxon>Fungi</taxon>
        <taxon>Dikarya</taxon>
        <taxon>Ascomycota</taxon>
        <taxon>Pezizomycotina</taxon>
        <taxon>Sordariomycetes</taxon>
        <taxon>Hypocreomycetidae</taxon>
        <taxon>Hypocreales</taxon>
        <taxon>Nectriaceae</taxon>
        <taxon>Fusarium</taxon>
        <taxon>Fusarium oxysporum species complex</taxon>
    </lineage>
</organism>
<gene>
    <name evidence="1" type="ORF">FOMG_03846</name>
</gene>
<accession>X0ANT4</accession>
<dbReference type="HOGENOM" id="CLU_2306212_0_0_1"/>
<dbReference type="Proteomes" id="UP000030703">
    <property type="component" value="Unassembled WGS sequence"/>
</dbReference>
<name>X0ANT4_FUSOX</name>
<dbReference type="VEuPathDB" id="FungiDB:FOMG_03846"/>
<reference evidence="1" key="1">
    <citation type="submission" date="2012-04" db="EMBL/GenBank/DDBJ databases">
        <title>The Genome Sequence of Fusarium oxysporum melonis.</title>
        <authorList>
            <consortium name="The Broad Institute Genome Sequencing Platform"/>
            <person name="Ma L.-J."/>
            <person name="Gale L.R."/>
            <person name="Schwartz D.C."/>
            <person name="Zhou S."/>
            <person name="Corby-Kistler H."/>
            <person name="Young S.K."/>
            <person name="Zeng Q."/>
            <person name="Gargeya S."/>
            <person name="Fitzgerald M."/>
            <person name="Haas B."/>
            <person name="Abouelleil A."/>
            <person name="Alvarado L."/>
            <person name="Arachchi H.M."/>
            <person name="Berlin A."/>
            <person name="Brown A."/>
            <person name="Chapman S.B."/>
            <person name="Chen Z."/>
            <person name="Dunbar C."/>
            <person name="Freedman E."/>
            <person name="Gearin G."/>
            <person name="Goldberg J."/>
            <person name="Griggs A."/>
            <person name="Gujja S."/>
            <person name="Heiman D."/>
            <person name="Howarth C."/>
            <person name="Larson L."/>
            <person name="Lui A."/>
            <person name="MacDonald P.J.P."/>
            <person name="Montmayeur A."/>
            <person name="Murphy C."/>
            <person name="Neiman D."/>
            <person name="Pearson M."/>
            <person name="Priest M."/>
            <person name="Roberts A."/>
            <person name="Saif S."/>
            <person name="Shea T."/>
            <person name="Shenoy N."/>
            <person name="Sisk P."/>
            <person name="Stolte C."/>
            <person name="Sykes S."/>
            <person name="Wortman J."/>
            <person name="Nusbaum C."/>
            <person name="Birren B."/>
        </authorList>
    </citation>
    <scope>NUCLEOTIDE SEQUENCE</scope>
    <source>
        <strain evidence="1">26406</strain>
    </source>
</reference>
<dbReference type="EMBL" id="JH659330">
    <property type="protein sequence ID" value="EXK45390.1"/>
    <property type="molecule type" value="Genomic_DNA"/>
</dbReference>